<dbReference type="InterPro" id="IPR030392">
    <property type="entry name" value="S74_ICA"/>
</dbReference>
<name>A0A5A8CGC9_CAFRO</name>
<comment type="caution">
    <text evidence="2">The sequence shown here is derived from an EMBL/GenBank/DDBJ whole genome shotgun (WGS) entry which is preliminary data.</text>
</comment>
<dbReference type="InterPro" id="IPR036388">
    <property type="entry name" value="WH-like_DNA-bd_sf"/>
</dbReference>
<evidence type="ECO:0000313" key="2">
    <source>
        <dbReference type="EMBL" id="KAA0152112.1"/>
    </source>
</evidence>
<accession>A0A5A8CGC9</accession>
<dbReference type="EMBL" id="VLTM01000109">
    <property type="protein sequence ID" value="KAA0152112.1"/>
    <property type="molecule type" value="Genomic_DNA"/>
</dbReference>
<evidence type="ECO:0000259" key="1">
    <source>
        <dbReference type="PROSITE" id="PS51688"/>
    </source>
</evidence>
<sequence>MAFDMITYSPTVPAYLKSVKTVDDVEVGGTLTCDKLIVTDDTRTNEGDLVIQQGDLILYESPAIPDPGERVDERKIVFNLGDSGLVGPTCEIGMKGGTNGVQGDIIFRCQTGTEVPGSTLQEVARFKGADLGIGTVIPEAKLDVAGDLKCETALISNAYTPGDFCPLAINAPGLSPTAPGQMFFEAGRSSSGANSGFSVLNFNHFIGNDGDKFPDPTKMGWRVINDTRSTADKFEIDSLEPAGGVPGRGRLWLQFDGVSGGTSIGAGLVIDNRPEVPSHYVRPVDDNVWNLGASAIKWKDIFSANPVTVISDRNQKKNITALPDNRGLDFINALTPVKYRFKQGTSNRFHYGLISQDVETLMSTLGDSDGTGNGMVVKNTTMVDDPDWVAPDMPEGELESTYTPPTPPKVEREDYGLRYEELIAPLIKAVQQLSARVDALE</sequence>
<dbReference type="Pfam" id="PF13884">
    <property type="entry name" value="Peptidase_S74"/>
    <property type="match status" value="1"/>
</dbReference>
<dbReference type="AlphaFoldDB" id="A0A5A8CGC9"/>
<dbReference type="Proteomes" id="UP000325113">
    <property type="component" value="Unassembled WGS sequence"/>
</dbReference>
<organism evidence="2 3">
    <name type="scientific">Cafeteria roenbergensis</name>
    <name type="common">Marine flagellate</name>
    <dbReference type="NCBI Taxonomy" id="33653"/>
    <lineage>
        <taxon>Eukaryota</taxon>
        <taxon>Sar</taxon>
        <taxon>Stramenopiles</taxon>
        <taxon>Bigyra</taxon>
        <taxon>Opalozoa</taxon>
        <taxon>Bicosoecida</taxon>
        <taxon>Cafeteriaceae</taxon>
        <taxon>Cafeteria</taxon>
    </lineage>
</organism>
<dbReference type="Gene3D" id="1.10.10.10">
    <property type="entry name" value="Winged helix-like DNA-binding domain superfamily/Winged helix DNA-binding domain"/>
    <property type="match status" value="1"/>
</dbReference>
<dbReference type="PROSITE" id="PS51688">
    <property type="entry name" value="ICA"/>
    <property type="match status" value="1"/>
</dbReference>
<proteinExistence type="predicted"/>
<reference evidence="2 3" key="1">
    <citation type="submission" date="2019-07" db="EMBL/GenBank/DDBJ databases">
        <title>Genomes of Cafeteria roenbergensis.</title>
        <authorList>
            <person name="Fischer M.G."/>
            <person name="Hackl T."/>
            <person name="Roman M."/>
        </authorList>
    </citation>
    <scope>NUCLEOTIDE SEQUENCE [LARGE SCALE GENOMIC DNA]</scope>
    <source>
        <strain evidence="2 3">Cflag</strain>
    </source>
</reference>
<evidence type="ECO:0000313" key="3">
    <source>
        <dbReference type="Proteomes" id="UP000325113"/>
    </source>
</evidence>
<feature type="domain" description="Peptidase S74" evidence="1">
    <location>
        <begin position="311"/>
        <end position="441"/>
    </location>
</feature>
<gene>
    <name evidence="2" type="ORF">FNF31_06686</name>
</gene>
<protein>
    <recommendedName>
        <fullName evidence="1">Peptidase S74 domain-containing protein</fullName>
    </recommendedName>
</protein>